<evidence type="ECO:0000256" key="5">
    <source>
        <dbReference type="SAM" id="MobiDB-lite"/>
    </source>
</evidence>
<dbReference type="AlphaFoldDB" id="Q13UN6"/>
<dbReference type="PANTHER" id="PTHR46796">
    <property type="entry name" value="HTH-TYPE TRANSCRIPTIONAL ACTIVATOR RHAS-RELATED"/>
    <property type="match status" value="1"/>
</dbReference>
<dbReference type="PROSITE" id="PS00041">
    <property type="entry name" value="HTH_ARAC_FAMILY_1"/>
    <property type="match status" value="1"/>
</dbReference>
<dbReference type="InterPro" id="IPR018060">
    <property type="entry name" value="HTH_AraC"/>
</dbReference>
<keyword evidence="1" id="KW-0805">Transcription regulation</keyword>
<dbReference type="CDD" id="cd06976">
    <property type="entry name" value="cupin_MtlR-like_N"/>
    <property type="match status" value="1"/>
</dbReference>
<dbReference type="InterPro" id="IPR037923">
    <property type="entry name" value="HTH-like"/>
</dbReference>
<evidence type="ECO:0000256" key="4">
    <source>
        <dbReference type="ARBA" id="ARBA00023163"/>
    </source>
</evidence>
<name>Q13UN6_PARXL</name>
<dbReference type="PROSITE" id="PS01124">
    <property type="entry name" value="HTH_ARAC_FAMILY_2"/>
    <property type="match status" value="1"/>
</dbReference>
<organism evidence="7 8">
    <name type="scientific">Paraburkholderia xenovorans (strain LB400)</name>
    <dbReference type="NCBI Taxonomy" id="266265"/>
    <lineage>
        <taxon>Bacteria</taxon>
        <taxon>Pseudomonadati</taxon>
        <taxon>Pseudomonadota</taxon>
        <taxon>Betaproteobacteria</taxon>
        <taxon>Burkholderiales</taxon>
        <taxon>Burkholderiaceae</taxon>
        <taxon>Paraburkholderia</taxon>
    </lineage>
</organism>
<dbReference type="eggNOG" id="COG0662">
    <property type="taxonomic scope" value="Bacteria"/>
</dbReference>
<evidence type="ECO:0000313" key="7">
    <source>
        <dbReference type="EMBL" id="ABE32203.1"/>
    </source>
</evidence>
<dbReference type="GO" id="GO:0003700">
    <property type="term" value="F:DNA-binding transcription factor activity"/>
    <property type="evidence" value="ECO:0007669"/>
    <property type="project" value="InterPro"/>
</dbReference>
<keyword evidence="2" id="KW-0238">DNA-binding</keyword>
<proteinExistence type="predicted"/>
<dbReference type="InterPro" id="IPR014710">
    <property type="entry name" value="RmlC-like_jellyroll"/>
</dbReference>
<dbReference type="Gene3D" id="1.10.10.60">
    <property type="entry name" value="Homeodomain-like"/>
    <property type="match status" value="2"/>
</dbReference>
<evidence type="ECO:0000256" key="3">
    <source>
        <dbReference type="ARBA" id="ARBA00023159"/>
    </source>
</evidence>
<sequence>MEADSATRSRTRGRTPRRSFKVWSHGYPYRTVRWHFHPEYEIHLIVATTGKMFVGDHIGSFMPGNLVLTGPNLPHNWVSDVPEGETIAQRNLVLQFGQEFVSNCADCFPEWRQVETLLADSRRGISFGAQTSDVIQPLFLELLAARGLRRLGLFMSMLEILTGAADRQILASPAYQADPASFASTRINHVLSYIGENLANELRESDLAQFAGQNVSAFSRYFRRHAGLPFVQYVNRMRINLACQLLTDQALSVTDICFRAGFNNLSNFNRQFLAVKGMAPSKFRRFQQQNDASRDASEEAAARGVGVDDAPALTPGLPRSVAAAYPPA</sequence>
<dbReference type="SUPFAM" id="SSF51215">
    <property type="entry name" value="Regulatory protein AraC"/>
    <property type="match status" value="1"/>
</dbReference>
<dbReference type="KEGG" id="bxb:DR64_2899"/>
<protein>
    <submittedName>
        <fullName evidence="7">Transcriptional regulator, AraC family</fullName>
    </submittedName>
</protein>
<dbReference type="GO" id="GO:0043565">
    <property type="term" value="F:sequence-specific DNA binding"/>
    <property type="evidence" value="ECO:0007669"/>
    <property type="project" value="InterPro"/>
</dbReference>
<dbReference type="InterPro" id="IPR018062">
    <property type="entry name" value="HTH_AraC-typ_CS"/>
</dbReference>
<dbReference type="SMART" id="SM00342">
    <property type="entry name" value="HTH_ARAC"/>
    <property type="match status" value="1"/>
</dbReference>
<dbReference type="InterPro" id="IPR009057">
    <property type="entry name" value="Homeodomain-like_sf"/>
</dbReference>
<dbReference type="Gene3D" id="2.60.120.10">
    <property type="entry name" value="Jelly Rolls"/>
    <property type="match status" value="1"/>
</dbReference>
<feature type="region of interest" description="Disordered" evidence="5">
    <location>
        <begin position="286"/>
        <end position="328"/>
    </location>
</feature>
<dbReference type="EMBL" id="CP000270">
    <property type="protein sequence ID" value="ABE32203.1"/>
    <property type="molecule type" value="Genomic_DNA"/>
</dbReference>
<keyword evidence="4" id="KW-0804">Transcription</keyword>
<dbReference type="STRING" id="266265.Bxe_A0731"/>
<evidence type="ECO:0000313" key="8">
    <source>
        <dbReference type="Proteomes" id="UP000001817"/>
    </source>
</evidence>
<evidence type="ECO:0000259" key="6">
    <source>
        <dbReference type="PROSITE" id="PS01124"/>
    </source>
</evidence>
<keyword evidence="8" id="KW-1185">Reference proteome</keyword>
<dbReference type="Pfam" id="PF12833">
    <property type="entry name" value="HTH_18"/>
    <property type="match status" value="1"/>
</dbReference>
<dbReference type="SUPFAM" id="SSF46689">
    <property type="entry name" value="Homeodomain-like"/>
    <property type="match status" value="2"/>
</dbReference>
<feature type="compositionally biased region" description="Basic and acidic residues" evidence="5">
    <location>
        <begin position="292"/>
        <end position="301"/>
    </location>
</feature>
<keyword evidence="3" id="KW-0010">Activator</keyword>
<reference evidence="7 8" key="1">
    <citation type="journal article" date="2006" name="Proc. Natl. Acad. Sci. U.S.A.">
        <title>Burkholderia xenovorans LB400 harbors a multi-replicon, 9.73-Mbp genome shaped for versatility.</title>
        <authorList>
            <person name="Chain P.S."/>
            <person name="Denef V.J."/>
            <person name="Konstantinidis K.T."/>
            <person name="Vergez L.M."/>
            <person name="Agullo L."/>
            <person name="Reyes V.L."/>
            <person name="Hauser L."/>
            <person name="Cordova M."/>
            <person name="Gomez L."/>
            <person name="Gonzalez M."/>
            <person name="Land M."/>
            <person name="Lao V."/>
            <person name="Larimer F."/>
            <person name="LiPuma J.J."/>
            <person name="Mahenthiralingam E."/>
            <person name="Malfatti S.A."/>
            <person name="Marx C.J."/>
            <person name="Parnell J.J."/>
            <person name="Ramette A."/>
            <person name="Richardson P."/>
            <person name="Seeger M."/>
            <person name="Smith D."/>
            <person name="Spilker T."/>
            <person name="Sul W.J."/>
            <person name="Tsoi T.V."/>
            <person name="Ulrich L.E."/>
            <person name="Zhulin I.B."/>
            <person name="Tiedje J.M."/>
        </authorList>
    </citation>
    <scope>NUCLEOTIDE SEQUENCE [LARGE SCALE GENOMIC DNA]</scope>
    <source>
        <strain evidence="7 8">LB400</strain>
    </source>
</reference>
<dbReference type="InterPro" id="IPR050204">
    <property type="entry name" value="AraC_XylS_family_regulators"/>
</dbReference>
<dbReference type="Proteomes" id="UP000001817">
    <property type="component" value="Chromosome 1"/>
</dbReference>
<feature type="domain" description="HTH araC/xylS-type" evidence="6">
    <location>
        <begin position="188"/>
        <end position="286"/>
    </location>
</feature>
<accession>Q13UN6</accession>
<dbReference type="eggNOG" id="COG2207">
    <property type="taxonomic scope" value="Bacteria"/>
</dbReference>
<evidence type="ECO:0000256" key="2">
    <source>
        <dbReference type="ARBA" id="ARBA00023125"/>
    </source>
</evidence>
<evidence type="ECO:0000256" key="1">
    <source>
        <dbReference type="ARBA" id="ARBA00023015"/>
    </source>
</evidence>
<dbReference type="KEGG" id="bxe:Bxe_A0731"/>
<gene>
    <name evidence="7" type="ORF">Bxe_A0731</name>
</gene>